<accession>A0A642V310</accession>
<dbReference type="VEuPathDB" id="FungiDB:TRICI_003714"/>
<dbReference type="Pfam" id="PF12937">
    <property type="entry name" value="F-box-like"/>
    <property type="match status" value="1"/>
</dbReference>
<dbReference type="Proteomes" id="UP000761534">
    <property type="component" value="Unassembled WGS sequence"/>
</dbReference>
<dbReference type="InterPro" id="IPR032675">
    <property type="entry name" value="LRR_dom_sf"/>
</dbReference>
<feature type="domain" description="F-box" evidence="1">
    <location>
        <begin position="1"/>
        <end position="46"/>
    </location>
</feature>
<protein>
    <recommendedName>
        <fullName evidence="1">F-box domain-containing protein</fullName>
    </recommendedName>
</protein>
<dbReference type="Gene3D" id="3.80.10.10">
    <property type="entry name" value="Ribonuclease Inhibitor"/>
    <property type="match status" value="1"/>
</dbReference>
<gene>
    <name evidence="2" type="ORF">TRICI_003714</name>
</gene>
<sequence>MRQLLELPLEVVEDVIDHLHVKELLDLQLCCKSLRRVVGPRLWENVSLNVGDIEPKGPMVTGRFTNSHPFENEKFLMITDTDRLKEFAKMVFSHDEEIFSWIKRLSVNMQSFIQTPTVAPKVSALYKFEGLTNFVYWFLLKIKQHQLQALLALDLRTALGRPTENWQTSIVSFIMSEISAEETYLTMSFYRPLRGQGDCLITSNVTRIVADVRHFSGDFFADLKTICGKQLPKNVRELSVFGIGEHRELCHLDVDELQTFLANANQLEKLRLSNFELIPNGVNWLPQTITFLGISQDLGKIHVSDTILHKSVLYAPLVKELDVRTEDGRILRRLNLPQLETLTLRKRGPYTPEGDYIMGEEDLVENMATVFPRFPKLCRLNFEDISIPCLKGILAESNGVVKHLYCNYSTFTTISKPIIHSIILDIAEYLPRVETVQIDFSIDLGGQNEYPLYKVIEEYIYRCPNLKHFDIQSIKFPVKNFPYLYIDKDGSTGHVDINLFKKTYM</sequence>
<dbReference type="SUPFAM" id="SSF81383">
    <property type="entry name" value="F-box domain"/>
    <property type="match status" value="1"/>
</dbReference>
<evidence type="ECO:0000313" key="3">
    <source>
        <dbReference type="Proteomes" id="UP000761534"/>
    </source>
</evidence>
<comment type="caution">
    <text evidence="2">The sequence shown here is derived from an EMBL/GenBank/DDBJ whole genome shotgun (WGS) entry which is preliminary data.</text>
</comment>
<reference evidence="2" key="1">
    <citation type="journal article" date="2019" name="G3 (Bethesda)">
        <title>Genome Assemblies of Two Rare Opportunistic Yeast Pathogens: Diutina rugosa (syn. Candida rugosa) and Trichomonascus ciferrii (syn. Candida ciferrii).</title>
        <authorList>
            <person name="Mixao V."/>
            <person name="Saus E."/>
            <person name="Hansen A.P."/>
            <person name="Lass-Florl C."/>
            <person name="Gabaldon T."/>
        </authorList>
    </citation>
    <scope>NUCLEOTIDE SEQUENCE</scope>
    <source>
        <strain evidence="2">CBS 4856</strain>
    </source>
</reference>
<organism evidence="2 3">
    <name type="scientific">Trichomonascus ciferrii</name>
    <dbReference type="NCBI Taxonomy" id="44093"/>
    <lineage>
        <taxon>Eukaryota</taxon>
        <taxon>Fungi</taxon>
        <taxon>Dikarya</taxon>
        <taxon>Ascomycota</taxon>
        <taxon>Saccharomycotina</taxon>
        <taxon>Dipodascomycetes</taxon>
        <taxon>Dipodascales</taxon>
        <taxon>Trichomonascaceae</taxon>
        <taxon>Trichomonascus</taxon>
        <taxon>Trichomonascus ciferrii complex</taxon>
    </lineage>
</organism>
<dbReference type="InterPro" id="IPR036047">
    <property type="entry name" value="F-box-like_dom_sf"/>
</dbReference>
<dbReference type="InterPro" id="IPR001810">
    <property type="entry name" value="F-box_dom"/>
</dbReference>
<dbReference type="PROSITE" id="PS50181">
    <property type="entry name" value="FBOX"/>
    <property type="match status" value="1"/>
</dbReference>
<proteinExistence type="predicted"/>
<dbReference type="SUPFAM" id="SSF52047">
    <property type="entry name" value="RNI-like"/>
    <property type="match status" value="1"/>
</dbReference>
<dbReference type="AlphaFoldDB" id="A0A642V310"/>
<dbReference type="EMBL" id="SWFS01000273">
    <property type="protein sequence ID" value="KAA8911799.1"/>
    <property type="molecule type" value="Genomic_DNA"/>
</dbReference>
<name>A0A642V310_9ASCO</name>
<evidence type="ECO:0000259" key="1">
    <source>
        <dbReference type="PROSITE" id="PS50181"/>
    </source>
</evidence>
<keyword evidence="3" id="KW-1185">Reference proteome</keyword>
<evidence type="ECO:0000313" key="2">
    <source>
        <dbReference type="EMBL" id="KAA8911799.1"/>
    </source>
</evidence>